<organism evidence="1">
    <name type="scientific">Culex pipiens</name>
    <name type="common">House mosquito</name>
    <dbReference type="NCBI Taxonomy" id="7175"/>
    <lineage>
        <taxon>Eukaryota</taxon>
        <taxon>Metazoa</taxon>
        <taxon>Ecdysozoa</taxon>
        <taxon>Arthropoda</taxon>
        <taxon>Hexapoda</taxon>
        <taxon>Insecta</taxon>
        <taxon>Pterygota</taxon>
        <taxon>Neoptera</taxon>
        <taxon>Endopterygota</taxon>
        <taxon>Diptera</taxon>
        <taxon>Nematocera</taxon>
        <taxon>Culicoidea</taxon>
        <taxon>Culicidae</taxon>
        <taxon>Culicinae</taxon>
        <taxon>Culicini</taxon>
        <taxon>Culex</taxon>
        <taxon>Culex</taxon>
    </lineage>
</organism>
<dbReference type="AlphaFoldDB" id="A0A8D8F950"/>
<sequence>MFVRFGDERRESLLVNQLDVKLAAILVLVNAVDIRCRQLQGVHRKLQHVQVRRYLDSWSEDQLRSVLSYTVRHFYSSGEDSAFSYAEKRVRNNSRGGLLFETGLILESVDGNTSCSYELTSETENHSTDGDCMVVDYA</sequence>
<reference evidence="1" key="1">
    <citation type="submission" date="2021-05" db="EMBL/GenBank/DDBJ databases">
        <authorList>
            <person name="Alioto T."/>
            <person name="Alioto T."/>
            <person name="Gomez Garrido J."/>
        </authorList>
    </citation>
    <scope>NUCLEOTIDE SEQUENCE</scope>
</reference>
<evidence type="ECO:0000313" key="1">
    <source>
        <dbReference type="EMBL" id="CAG6461474.1"/>
    </source>
</evidence>
<protein>
    <submittedName>
        <fullName evidence="1">(northern house mosquito) hypothetical protein</fullName>
    </submittedName>
</protein>
<name>A0A8D8F950_CULPI</name>
<accession>A0A8D8F950</accession>
<proteinExistence type="predicted"/>
<dbReference type="EMBL" id="HBUE01042910">
    <property type="protein sequence ID" value="CAG6461474.1"/>
    <property type="molecule type" value="Transcribed_RNA"/>
</dbReference>